<keyword evidence="2" id="KW-1015">Disulfide bond</keyword>
<evidence type="ECO:0000256" key="3">
    <source>
        <dbReference type="ARBA" id="ARBA00023180"/>
    </source>
</evidence>
<keyword evidence="4" id="KW-0812">Transmembrane</keyword>
<evidence type="ECO:0000259" key="5">
    <source>
        <dbReference type="PROSITE" id="PS50927"/>
    </source>
</evidence>
<keyword evidence="4" id="KW-1133">Transmembrane helix</keyword>
<evidence type="ECO:0000259" key="6">
    <source>
        <dbReference type="PROSITE" id="PS50948"/>
    </source>
</evidence>
<feature type="transmembrane region" description="Helical" evidence="4">
    <location>
        <begin position="12"/>
        <end position="32"/>
    </location>
</feature>
<organism evidence="7 8">
    <name type="scientific">Trema orientale</name>
    <name type="common">Charcoal tree</name>
    <name type="synonym">Celtis orientalis</name>
    <dbReference type="NCBI Taxonomy" id="63057"/>
    <lineage>
        <taxon>Eukaryota</taxon>
        <taxon>Viridiplantae</taxon>
        <taxon>Streptophyta</taxon>
        <taxon>Embryophyta</taxon>
        <taxon>Tracheophyta</taxon>
        <taxon>Spermatophyta</taxon>
        <taxon>Magnoliopsida</taxon>
        <taxon>eudicotyledons</taxon>
        <taxon>Gunneridae</taxon>
        <taxon>Pentapetalae</taxon>
        <taxon>rosids</taxon>
        <taxon>fabids</taxon>
        <taxon>Rosales</taxon>
        <taxon>Cannabaceae</taxon>
        <taxon>Trema</taxon>
    </lineage>
</organism>
<dbReference type="InterPro" id="IPR003609">
    <property type="entry name" value="Pan_app"/>
</dbReference>
<evidence type="ECO:0000313" key="8">
    <source>
        <dbReference type="Proteomes" id="UP000237000"/>
    </source>
</evidence>
<dbReference type="InterPro" id="IPR001480">
    <property type="entry name" value="Bulb-type_lectin_dom"/>
</dbReference>
<feature type="domain" description="Bulb-type lectin" evidence="5">
    <location>
        <begin position="1"/>
        <end position="118"/>
    </location>
</feature>
<name>A0A2P5DKI1_TREOI</name>
<feature type="domain" description="Apple" evidence="6">
    <location>
        <begin position="281"/>
        <end position="362"/>
    </location>
</feature>
<comment type="caution">
    <text evidence="7">The sequence shown here is derived from an EMBL/GenBank/DDBJ whole genome shotgun (WGS) entry which is preliminary data.</text>
</comment>
<dbReference type="SUPFAM" id="SSF51110">
    <property type="entry name" value="alpha-D-mannose-specific plant lectins"/>
    <property type="match status" value="1"/>
</dbReference>
<dbReference type="STRING" id="63057.A0A2P5DKI1"/>
<evidence type="ECO:0000256" key="2">
    <source>
        <dbReference type="ARBA" id="ARBA00023157"/>
    </source>
</evidence>
<keyword evidence="8" id="KW-1185">Reference proteome</keyword>
<keyword evidence="4" id="KW-0472">Membrane</keyword>
<dbReference type="Gene3D" id="2.90.10.10">
    <property type="entry name" value="Bulb-type lectin domain"/>
    <property type="match status" value="1"/>
</dbReference>
<keyword evidence="3" id="KW-0325">Glycoprotein</keyword>
<sequence length="363" mass="40669">MANYRSLPITKFLFTLCFYNITPNAFVLALAMGDDRQDSNMRWVWEANRHEPVREGAKLTFGSNGNLALTDTDGRTIWQTDTAKKGVVGLKDFQTVTWPNGPNVLVSRENDYSFVLGQSSFAMYYKPRKVPLIYFKDGLLLESRNGTIFDLGLYGETSTKKALSFKLGLALTAHNKVDSVKMDLTRTKYNNKYSMLQLESDGSLNVHTYYQYDTEYLDPWEVSYKFFDKVQCGLPKKCGELGICENDQCVACPTRTGMSGWSKSCAPPRAAKVAVSNNHECNGKAAGAIDYFKVTDVVHFMSLYNEGEGPMKLSMCREKCSKNCSCHGFFFNNQSSRCLLAPEIGTLSMVANSSIVGYIKNPK</sequence>
<evidence type="ECO:0000256" key="1">
    <source>
        <dbReference type="ARBA" id="ARBA00022729"/>
    </source>
</evidence>
<evidence type="ECO:0000313" key="7">
    <source>
        <dbReference type="EMBL" id="PON73788.1"/>
    </source>
</evidence>
<evidence type="ECO:0000256" key="4">
    <source>
        <dbReference type="SAM" id="Phobius"/>
    </source>
</evidence>
<reference evidence="8" key="1">
    <citation type="submission" date="2016-06" db="EMBL/GenBank/DDBJ databases">
        <title>Parallel loss of symbiosis genes in relatives of nitrogen-fixing non-legume Parasponia.</title>
        <authorList>
            <person name="Van Velzen R."/>
            <person name="Holmer R."/>
            <person name="Bu F."/>
            <person name="Rutten L."/>
            <person name="Van Zeijl A."/>
            <person name="Liu W."/>
            <person name="Santuari L."/>
            <person name="Cao Q."/>
            <person name="Sharma T."/>
            <person name="Shen D."/>
            <person name="Roswanjaya Y."/>
            <person name="Wardhani T."/>
            <person name="Kalhor M.S."/>
            <person name="Jansen J."/>
            <person name="Van den Hoogen J."/>
            <person name="Gungor B."/>
            <person name="Hartog M."/>
            <person name="Hontelez J."/>
            <person name="Verver J."/>
            <person name="Yang W.-C."/>
            <person name="Schijlen E."/>
            <person name="Repin R."/>
            <person name="Schilthuizen M."/>
            <person name="Schranz E."/>
            <person name="Heidstra R."/>
            <person name="Miyata K."/>
            <person name="Fedorova E."/>
            <person name="Kohlen W."/>
            <person name="Bisseling T."/>
            <person name="Smit S."/>
            <person name="Geurts R."/>
        </authorList>
    </citation>
    <scope>NUCLEOTIDE SEQUENCE [LARGE SCALE GENOMIC DNA]</scope>
    <source>
        <strain evidence="8">cv. RG33-2</strain>
    </source>
</reference>
<keyword evidence="1" id="KW-0732">Signal</keyword>
<dbReference type="InterPro" id="IPR036426">
    <property type="entry name" value="Bulb-type_lectin_dom_sf"/>
</dbReference>
<dbReference type="InterPro" id="IPR051343">
    <property type="entry name" value="G-type_lectin_kinases/EP1-like"/>
</dbReference>
<dbReference type="Proteomes" id="UP000237000">
    <property type="component" value="Unassembled WGS sequence"/>
</dbReference>
<protein>
    <submittedName>
        <fullName evidence="7">Lectin domain containing protein</fullName>
    </submittedName>
</protein>
<gene>
    <name evidence="7" type="ORF">TorRG33x02_248400</name>
</gene>
<proteinExistence type="predicted"/>
<dbReference type="InParanoid" id="A0A2P5DKI1"/>
<dbReference type="PROSITE" id="PS50948">
    <property type="entry name" value="PAN"/>
    <property type="match status" value="1"/>
</dbReference>
<dbReference type="PANTHER" id="PTHR47976">
    <property type="entry name" value="G-TYPE LECTIN S-RECEPTOR-LIKE SERINE/THREONINE-PROTEIN KINASE SD2-5"/>
    <property type="match status" value="1"/>
</dbReference>
<dbReference type="AlphaFoldDB" id="A0A2P5DKI1"/>
<dbReference type="Pfam" id="PF00024">
    <property type="entry name" value="PAN_1"/>
    <property type="match status" value="1"/>
</dbReference>
<dbReference type="EMBL" id="JXTC01000264">
    <property type="protein sequence ID" value="PON73788.1"/>
    <property type="molecule type" value="Genomic_DNA"/>
</dbReference>
<dbReference type="SUPFAM" id="SSF57414">
    <property type="entry name" value="Hairpin loop containing domain-like"/>
    <property type="match status" value="1"/>
</dbReference>
<dbReference type="SMART" id="SM00108">
    <property type="entry name" value="B_lectin"/>
    <property type="match status" value="1"/>
</dbReference>
<accession>A0A2P5DKI1</accession>
<dbReference type="PROSITE" id="PS50927">
    <property type="entry name" value="BULB_LECTIN"/>
    <property type="match status" value="1"/>
</dbReference>
<dbReference type="OrthoDB" id="4062651at2759"/>